<organism evidence="1">
    <name type="scientific">hydrothermal vent metagenome</name>
    <dbReference type="NCBI Taxonomy" id="652676"/>
    <lineage>
        <taxon>unclassified sequences</taxon>
        <taxon>metagenomes</taxon>
        <taxon>ecological metagenomes</taxon>
    </lineage>
</organism>
<protein>
    <submittedName>
        <fullName evidence="1">Uncharacterized protein</fullName>
    </submittedName>
</protein>
<accession>A0A3B1DRF4</accession>
<dbReference type="EMBL" id="UOGL01000246">
    <property type="protein sequence ID" value="VAX38698.1"/>
    <property type="molecule type" value="Genomic_DNA"/>
</dbReference>
<gene>
    <name evidence="1" type="ORF">MNBD_PLANCTO02-2823</name>
</gene>
<reference evidence="1" key="1">
    <citation type="submission" date="2018-06" db="EMBL/GenBank/DDBJ databases">
        <authorList>
            <person name="Zhirakovskaya E."/>
        </authorList>
    </citation>
    <scope>NUCLEOTIDE SEQUENCE</scope>
</reference>
<feature type="non-terminal residue" evidence="1">
    <location>
        <position position="1"/>
    </location>
</feature>
<dbReference type="AlphaFoldDB" id="A0A3B1DRF4"/>
<name>A0A3B1DRF4_9ZZZZ</name>
<proteinExistence type="predicted"/>
<evidence type="ECO:0000313" key="1">
    <source>
        <dbReference type="EMBL" id="VAX38698.1"/>
    </source>
</evidence>
<sequence>NGEDPEAMLKLYLNPKPQFITQLKNSKSLRDEFSHTKNTTSLRLLEVISGRR</sequence>